<evidence type="ECO:0000256" key="1">
    <source>
        <dbReference type="ARBA" id="ARBA00023015"/>
    </source>
</evidence>
<sequence>MARRNDHTHEQLIHITLTEVNQFLENQPYHALSLRKIAAMIGYAPSTLINLFGSYDMLLLHVVSTIVDRLTAEITAAVEIENDPQQQLRVMAKCYLQFAKANPYAWQLVFAHSMGGEQLPSWQQHRIDHLLGLIETMVAKLGPKLDAEATMQTSRVLWAGVHGITLLAVDDKLFTAQPVDAGHLIDNLLQHYLASWSK</sequence>
<dbReference type="RefSeq" id="WP_237465479.1">
    <property type="nucleotide sequence ID" value="NZ_CAKLDI010000001.1"/>
</dbReference>
<organism evidence="5 6">
    <name type="scientific">Vibrio stylophorae</name>
    <dbReference type="NCBI Taxonomy" id="659351"/>
    <lineage>
        <taxon>Bacteria</taxon>
        <taxon>Pseudomonadati</taxon>
        <taxon>Pseudomonadota</taxon>
        <taxon>Gammaproteobacteria</taxon>
        <taxon>Vibrionales</taxon>
        <taxon>Vibrionaceae</taxon>
        <taxon>Vibrio</taxon>
    </lineage>
</organism>
<proteinExistence type="predicted"/>
<gene>
    <name evidence="5" type="ORF">VST7929_01056</name>
</gene>
<name>A0ABM8ZSC0_9VIBR</name>
<dbReference type="PANTHER" id="PTHR30055">
    <property type="entry name" value="HTH-TYPE TRANSCRIPTIONAL REGULATOR RUTR"/>
    <property type="match status" value="1"/>
</dbReference>
<dbReference type="SUPFAM" id="SSF46689">
    <property type="entry name" value="Homeodomain-like"/>
    <property type="match status" value="1"/>
</dbReference>
<reference evidence="5" key="1">
    <citation type="submission" date="2021-11" db="EMBL/GenBank/DDBJ databases">
        <authorList>
            <person name="Rodrigo-Torres L."/>
            <person name="Arahal R. D."/>
            <person name="Lucena T."/>
        </authorList>
    </citation>
    <scope>NUCLEOTIDE SEQUENCE</scope>
    <source>
        <strain evidence="5">CECT 7929</strain>
    </source>
</reference>
<dbReference type="Proteomes" id="UP000838672">
    <property type="component" value="Unassembled WGS sequence"/>
</dbReference>
<dbReference type="InterPro" id="IPR009057">
    <property type="entry name" value="Homeodomain-like_sf"/>
</dbReference>
<accession>A0ABM8ZSC0</accession>
<evidence type="ECO:0000256" key="3">
    <source>
        <dbReference type="ARBA" id="ARBA00023163"/>
    </source>
</evidence>
<evidence type="ECO:0000313" key="5">
    <source>
        <dbReference type="EMBL" id="CAH0533194.1"/>
    </source>
</evidence>
<protein>
    <recommendedName>
        <fullName evidence="4">HTH-type transcriptional regulator MT1864/Rv1816-like C-terminal domain-containing protein</fullName>
    </recommendedName>
</protein>
<dbReference type="Pfam" id="PF13305">
    <property type="entry name" value="TetR_C_33"/>
    <property type="match status" value="1"/>
</dbReference>
<dbReference type="InterPro" id="IPR050109">
    <property type="entry name" value="HTH-type_TetR-like_transc_reg"/>
</dbReference>
<dbReference type="Gene3D" id="1.10.357.10">
    <property type="entry name" value="Tetracycline Repressor, domain 2"/>
    <property type="match status" value="1"/>
</dbReference>
<keyword evidence="6" id="KW-1185">Reference proteome</keyword>
<feature type="domain" description="HTH-type transcriptional regulator MT1864/Rv1816-like C-terminal" evidence="4">
    <location>
        <begin position="88"/>
        <end position="191"/>
    </location>
</feature>
<dbReference type="PANTHER" id="PTHR30055:SF234">
    <property type="entry name" value="HTH-TYPE TRANSCRIPTIONAL REGULATOR BETI"/>
    <property type="match status" value="1"/>
</dbReference>
<keyword evidence="2" id="KW-0238">DNA-binding</keyword>
<evidence type="ECO:0000259" key="4">
    <source>
        <dbReference type="Pfam" id="PF13305"/>
    </source>
</evidence>
<dbReference type="InterPro" id="IPR025996">
    <property type="entry name" value="MT1864/Rv1816-like_C"/>
</dbReference>
<dbReference type="EMBL" id="CAKLDI010000001">
    <property type="protein sequence ID" value="CAH0533194.1"/>
    <property type="molecule type" value="Genomic_DNA"/>
</dbReference>
<dbReference type="SUPFAM" id="SSF48498">
    <property type="entry name" value="Tetracyclin repressor-like, C-terminal domain"/>
    <property type="match status" value="1"/>
</dbReference>
<evidence type="ECO:0000313" key="6">
    <source>
        <dbReference type="Proteomes" id="UP000838672"/>
    </source>
</evidence>
<evidence type="ECO:0000256" key="2">
    <source>
        <dbReference type="ARBA" id="ARBA00023125"/>
    </source>
</evidence>
<keyword evidence="1" id="KW-0805">Transcription regulation</keyword>
<dbReference type="InterPro" id="IPR036271">
    <property type="entry name" value="Tet_transcr_reg_TetR-rel_C_sf"/>
</dbReference>
<comment type="caution">
    <text evidence="5">The sequence shown here is derived from an EMBL/GenBank/DDBJ whole genome shotgun (WGS) entry which is preliminary data.</text>
</comment>
<keyword evidence="3" id="KW-0804">Transcription</keyword>